<organism evidence="2 3">
    <name type="scientific">Venturia effusa</name>
    <dbReference type="NCBI Taxonomy" id="50376"/>
    <lineage>
        <taxon>Eukaryota</taxon>
        <taxon>Fungi</taxon>
        <taxon>Dikarya</taxon>
        <taxon>Ascomycota</taxon>
        <taxon>Pezizomycotina</taxon>
        <taxon>Dothideomycetes</taxon>
        <taxon>Pleosporomycetidae</taxon>
        <taxon>Venturiales</taxon>
        <taxon>Venturiaceae</taxon>
        <taxon>Venturia</taxon>
    </lineage>
</organism>
<dbReference type="AlphaFoldDB" id="A0A517L1C3"/>
<evidence type="ECO:0000313" key="3">
    <source>
        <dbReference type="Proteomes" id="UP000316270"/>
    </source>
</evidence>
<sequence>MEHENNMDKKKPLGKEDIEQRNKRRKTEAINRSEAMGRWETSTRQSSNGLPQASQSLSSHSFPSLPARGILAAKEPHKVENDDPANGPETTNLAPTASRATVSSGLEAVAPLSTPEAMPERPSRGMEGLNSPLTISNAVRKGPGNGTANSNVAPTAPASMRERPSRDNGGTKLAPPASTASQDASHKEERNGNITKATGTAKPDPSVAPEHLRRAFWLVGQILFLFRKTTSRFVATEVEEIDGELCFATYAYPCHNSDLYWTGDAYMHYPASSIRARDMFAIAALCNSYWIMATFEPIISLWLRDICASLEVCTIFPTDGPRHAVETCYGQAVEFRGVEEQDHIVIKATLQDGSIWGYDPTCLQYGWKPGVLPWEVFSAERIKSSSAPLPLEGIRRRWDLQHPLERSHFKDRRAEAIRNAERKIVHAMLTGLKNRLQMRALTAAHVLTIDRHYFKPISDELFKDCNDHRNWAMGELRQRGKFTRGYIASLPGCDQSDLSYH</sequence>
<feature type="compositionally biased region" description="Polar residues" evidence="1">
    <location>
        <begin position="88"/>
        <end position="104"/>
    </location>
</feature>
<feature type="compositionally biased region" description="Low complexity" evidence="1">
    <location>
        <begin position="50"/>
        <end position="67"/>
    </location>
</feature>
<protein>
    <submittedName>
        <fullName evidence="2">Uncharacterized protein</fullName>
    </submittedName>
</protein>
<evidence type="ECO:0000313" key="2">
    <source>
        <dbReference type="EMBL" id="QDS69430.1"/>
    </source>
</evidence>
<dbReference type="EMBL" id="CP042187">
    <property type="protein sequence ID" value="QDS69430.1"/>
    <property type="molecule type" value="Genomic_DNA"/>
</dbReference>
<name>A0A517L1C3_9PEZI</name>
<dbReference type="STRING" id="50376.A0A517L1C3"/>
<evidence type="ECO:0000256" key="1">
    <source>
        <dbReference type="SAM" id="MobiDB-lite"/>
    </source>
</evidence>
<proteinExistence type="predicted"/>
<keyword evidence="3" id="KW-1185">Reference proteome</keyword>
<feature type="compositionally biased region" description="Polar residues" evidence="1">
    <location>
        <begin position="40"/>
        <end position="49"/>
    </location>
</feature>
<reference evidence="2 3" key="1">
    <citation type="submission" date="2019-07" db="EMBL/GenBank/DDBJ databases">
        <title>Finished genome of Venturia effusa.</title>
        <authorList>
            <person name="Young C.A."/>
            <person name="Cox M.P."/>
            <person name="Ganley A.R.D."/>
            <person name="David W.J."/>
        </authorList>
    </citation>
    <scope>NUCLEOTIDE SEQUENCE [LARGE SCALE GENOMIC DNA]</scope>
    <source>
        <strain evidence="3">albino</strain>
    </source>
</reference>
<gene>
    <name evidence="2" type="ORF">FKW77_005343</name>
</gene>
<feature type="region of interest" description="Disordered" evidence="1">
    <location>
        <begin position="1"/>
        <end position="207"/>
    </location>
</feature>
<feature type="compositionally biased region" description="Basic and acidic residues" evidence="1">
    <location>
        <begin position="1"/>
        <end position="37"/>
    </location>
</feature>
<dbReference type="Proteomes" id="UP000316270">
    <property type="component" value="Chromosome 3"/>
</dbReference>
<accession>A0A517L1C3</accession>